<name>A0A7S7M7L0_9ACTN</name>
<reference evidence="1 2" key="1">
    <citation type="submission" date="2020-10" db="EMBL/GenBank/DDBJ databases">
        <title>Olsenella immobilis sp.nov., isolated from the mud in a fermentation cellar used for the production of Chinese strong-flavoured liquor.</title>
        <authorList>
            <person name="Lu L."/>
        </authorList>
    </citation>
    <scope>NUCLEOTIDE SEQUENCE [LARGE SCALE GENOMIC DNA]</scope>
    <source>
        <strain evidence="1 2">LZLJ-2</strain>
    </source>
</reference>
<dbReference type="Pfam" id="PF09719">
    <property type="entry name" value="C_GCAxxG_C_C"/>
    <property type="match status" value="1"/>
</dbReference>
<organism evidence="1 2">
    <name type="scientific">Thermophilibacter immobilis</name>
    <dbReference type="NCBI Taxonomy" id="2779519"/>
    <lineage>
        <taxon>Bacteria</taxon>
        <taxon>Bacillati</taxon>
        <taxon>Actinomycetota</taxon>
        <taxon>Coriobacteriia</taxon>
        <taxon>Coriobacteriales</taxon>
        <taxon>Atopobiaceae</taxon>
        <taxon>Thermophilibacter</taxon>
    </lineage>
</organism>
<proteinExistence type="predicted"/>
<dbReference type="InterPro" id="IPR036280">
    <property type="entry name" value="Multihaem_cyt_sf"/>
</dbReference>
<accession>A0A7S7M7L0</accession>
<evidence type="ECO:0000313" key="2">
    <source>
        <dbReference type="Proteomes" id="UP000593735"/>
    </source>
</evidence>
<dbReference type="NCBIfam" id="TIGR01909">
    <property type="entry name" value="C_GCAxxG_C_C"/>
    <property type="match status" value="1"/>
</dbReference>
<dbReference type="Proteomes" id="UP000593735">
    <property type="component" value="Chromosome"/>
</dbReference>
<dbReference type="InterPro" id="IPR010181">
    <property type="entry name" value="CGCAxxGCC_motif"/>
</dbReference>
<dbReference type="RefSeq" id="WP_194370461.1">
    <property type="nucleotide sequence ID" value="NZ_CP063767.1"/>
</dbReference>
<keyword evidence="2" id="KW-1185">Reference proteome</keyword>
<sequence length="171" mass="18639">MHVTQEVDLTKLQKDAEDNFRGGFYCCEALMSAVVKDLELDVSPEIVRMTSGMAVGVGHSGCLCGALNGGVMVLGLLFGRDEPKGPKDPQSVKVMRLTNELHDWFRKATGKNAVCCRILTREFDMGKGEHKEQCIRFTGLAAWKVGQIVARELGLTVVNGAEDPTLQLQSA</sequence>
<protein>
    <submittedName>
        <fullName evidence="1">C_GCAxxG_C_C family protein</fullName>
    </submittedName>
</protein>
<dbReference type="AlphaFoldDB" id="A0A7S7M7L0"/>
<dbReference type="KEGG" id="tio:INP52_07405"/>
<gene>
    <name evidence="1" type="ORF">INP52_07405</name>
</gene>
<dbReference type="EMBL" id="CP063767">
    <property type="protein sequence ID" value="QOY60235.1"/>
    <property type="molecule type" value="Genomic_DNA"/>
</dbReference>
<dbReference type="SUPFAM" id="SSF48695">
    <property type="entry name" value="Multiheme cytochromes"/>
    <property type="match status" value="1"/>
</dbReference>
<evidence type="ECO:0000313" key="1">
    <source>
        <dbReference type="EMBL" id="QOY60235.1"/>
    </source>
</evidence>